<evidence type="ECO:0000256" key="1">
    <source>
        <dbReference type="SAM" id="MobiDB-lite"/>
    </source>
</evidence>
<evidence type="ECO:0000313" key="3">
    <source>
        <dbReference type="Proteomes" id="UP000704712"/>
    </source>
</evidence>
<feature type="compositionally biased region" description="Polar residues" evidence="1">
    <location>
        <begin position="80"/>
        <end position="94"/>
    </location>
</feature>
<gene>
    <name evidence="2" type="ORF">GN958_ATG01375</name>
</gene>
<evidence type="ECO:0000313" key="2">
    <source>
        <dbReference type="EMBL" id="KAF4149403.1"/>
    </source>
</evidence>
<sequence length="94" mass="9811">MMYLVAVSGTEAFVEQQTSPNVSPASGEQVDVPVRDTPPRNVADSPSIGSDRAAGEGGSVPPTLRYESPQLTQRAERSLADSSGSEYSPSRAAT</sequence>
<proteinExistence type="predicted"/>
<accession>A0A8S9V9V5</accession>
<feature type="compositionally biased region" description="Polar residues" evidence="1">
    <location>
        <begin position="15"/>
        <end position="26"/>
    </location>
</feature>
<name>A0A8S9V9V5_PHYIN</name>
<dbReference type="Proteomes" id="UP000704712">
    <property type="component" value="Unassembled WGS sequence"/>
</dbReference>
<comment type="caution">
    <text evidence="2">The sequence shown here is derived from an EMBL/GenBank/DDBJ whole genome shotgun (WGS) entry which is preliminary data.</text>
</comment>
<dbReference type="AlphaFoldDB" id="A0A8S9V9V5"/>
<feature type="region of interest" description="Disordered" evidence="1">
    <location>
        <begin position="13"/>
        <end position="94"/>
    </location>
</feature>
<protein>
    <submittedName>
        <fullName evidence="2">Uncharacterized protein</fullName>
    </submittedName>
</protein>
<reference evidence="2" key="1">
    <citation type="submission" date="2020-03" db="EMBL/GenBank/DDBJ databases">
        <title>Hybrid Assembly of Korean Phytophthora infestans isolates.</title>
        <authorList>
            <person name="Prokchorchik M."/>
            <person name="Lee Y."/>
            <person name="Seo J."/>
            <person name="Cho J.-H."/>
            <person name="Park Y.-E."/>
            <person name="Jang D.-C."/>
            <person name="Im J.-S."/>
            <person name="Choi J.-G."/>
            <person name="Park H.-J."/>
            <person name="Lee G.-B."/>
            <person name="Lee Y.-G."/>
            <person name="Hong S.-Y."/>
            <person name="Cho K."/>
            <person name="Sohn K.H."/>
        </authorList>
    </citation>
    <scope>NUCLEOTIDE SEQUENCE</scope>
    <source>
        <strain evidence="2">KR_2_A2</strain>
    </source>
</reference>
<organism evidence="2 3">
    <name type="scientific">Phytophthora infestans</name>
    <name type="common">Potato late blight agent</name>
    <name type="synonym">Botrytis infestans</name>
    <dbReference type="NCBI Taxonomy" id="4787"/>
    <lineage>
        <taxon>Eukaryota</taxon>
        <taxon>Sar</taxon>
        <taxon>Stramenopiles</taxon>
        <taxon>Oomycota</taxon>
        <taxon>Peronosporomycetes</taxon>
        <taxon>Peronosporales</taxon>
        <taxon>Peronosporaceae</taxon>
        <taxon>Phytophthora</taxon>
    </lineage>
</organism>
<dbReference type="EMBL" id="JAACNO010000176">
    <property type="protein sequence ID" value="KAF4149403.1"/>
    <property type="molecule type" value="Genomic_DNA"/>
</dbReference>